<evidence type="ECO:0000256" key="3">
    <source>
        <dbReference type="ARBA" id="ARBA00022833"/>
    </source>
</evidence>
<comment type="domain">
    <text evidence="5">The BAR domain mediates homodimerization, it can neither bind membrane nor impart curvature, but instead requires the neighboring PH domain to achieve these functions.</text>
</comment>
<dbReference type="InterPro" id="IPR001164">
    <property type="entry name" value="ArfGAP_dom"/>
</dbReference>
<keyword evidence="5" id="KW-0040">ANK repeat</keyword>
<dbReference type="STRING" id="94237.ENSMMOP00000012677"/>
<keyword evidence="5" id="KW-0343">GTPase activation</keyword>
<dbReference type="Ensembl" id="ENSMMOT00000012887.1">
    <property type="protein sequence ID" value="ENSMMOP00000012677.1"/>
    <property type="gene ID" value="ENSMMOG00000009744.1"/>
</dbReference>
<organism evidence="7 8">
    <name type="scientific">Mola mola</name>
    <name type="common">Ocean sunfish</name>
    <name type="synonym">Tetraodon mola</name>
    <dbReference type="NCBI Taxonomy" id="94237"/>
    <lineage>
        <taxon>Eukaryota</taxon>
        <taxon>Metazoa</taxon>
        <taxon>Chordata</taxon>
        <taxon>Craniata</taxon>
        <taxon>Vertebrata</taxon>
        <taxon>Euteleostomi</taxon>
        <taxon>Actinopterygii</taxon>
        <taxon>Neopterygii</taxon>
        <taxon>Teleostei</taxon>
        <taxon>Neoteleostei</taxon>
        <taxon>Acanthomorphata</taxon>
        <taxon>Eupercaria</taxon>
        <taxon>Tetraodontiformes</taxon>
        <taxon>Molidae</taxon>
        <taxon>Mola</taxon>
    </lineage>
</organism>
<keyword evidence="3 5" id="KW-0862">Zinc</keyword>
<sequence length="144" mass="15821">MFGGCGRLATAAGRATAVGLKNAPNATLVTLWAELPPALDVALRGPGNHLCCDCEEEEPRWASVNLGVTMCIECSGIHRSLGVHLSKVRSLTLDSWEAEQLKVTRPAVVCIGPRWKGTWLPWRRRWPRGPRSTRASARRKGARR</sequence>
<dbReference type="GO" id="GO:0010008">
    <property type="term" value="C:endosome membrane"/>
    <property type="evidence" value="ECO:0007669"/>
    <property type="project" value="UniProtKB-SubCell"/>
</dbReference>
<dbReference type="GO" id="GO:0005096">
    <property type="term" value="F:GTPase activator activity"/>
    <property type="evidence" value="ECO:0007669"/>
    <property type="project" value="UniProtKB-KW"/>
</dbReference>
<dbReference type="InterPro" id="IPR037278">
    <property type="entry name" value="ARFGAP/RecO"/>
</dbReference>
<dbReference type="PANTHER" id="PTHR23180">
    <property type="entry name" value="CENTAURIN/ARF"/>
    <property type="match status" value="1"/>
</dbReference>
<accession>A0A3Q3WK48</accession>
<evidence type="ECO:0000256" key="4">
    <source>
        <dbReference type="PROSITE-ProRule" id="PRU00288"/>
    </source>
</evidence>
<evidence type="ECO:0000313" key="8">
    <source>
        <dbReference type="Proteomes" id="UP000261620"/>
    </source>
</evidence>
<keyword evidence="8" id="KW-1185">Reference proteome</keyword>
<keyword evidence="5" id="KW-0677">Repeat</keyword>
<dbReference type="PRINTS" id="PR00405">
    <property type="entry name" value="REVINTRACTNG"/>
</dbReference>
<name>A0A3Q3WK48_MOLML</name>
<reference evidence="7" key="1">
    <citation type="submission" date="2025-08" db="UniProtKB">
        <authorList>
            <consortium name="Ensembl"/>
        </authorList>
    </citation>
    <scope>IDENTIFICATION</scope>
</reference>
<comment type="subcellular location">
    <subcellularLocation>
        <location evidence="5">Endosome membrane</location>
        <topology evidence="5">Peripheral membrane protein</topology>
    </subcellularLocation>
</comment>
<protein>
    <recommendedName>
        <fullName evidence="5">Arf-GAP with coiled-coil, ANK repeat and PH domain-containing protein</fullName>
        <shortName evidence="5">Cnt-b</shortName>
    </recommendedName>
    <alternativeName>
        <fullName evidence="5">Centaurin-beta</fullName>
    </alternativeName>
</protein>
<evidence type="ECO:0000256" key="1">
    <source>
        <dbReference type="ARBA" id="ARBA00022723"/>
    </source>
</evidence>
<dbReference type="Proteomes" id="UP000261620">
    <property type="component" value="Unplaced"/>
</dbReference>
<evidence type="ECO:0000256" key="5">
    <source>
        <dbReference type="RuleBase" id="RU369028"/>
    </source>
</evidence>
<dbReference type="Pfam" id="PF01412">
    <property type="entry name" value="ArfGap"/>
    <property type="match status" value="1"/>
</dbReference>
<comment type="function">
    <text evidence="5">GTPase-activating protein for the ADP ribosylation factor family.</text>
</comment>
<dbReference type="SUPFAM" id="SSF57863">
    <property type="entry name" value="ArfGap/RecO-like zinc finger"/>
    <property type="match status" value="1"/>
</dbReference>
<evidence type="ECO:0000259" key="6">
    <source>
        <dbReference type="PROSITE" id="PS50115"/>
    </source>
</evidence>
<dbReference type="InterPro" id="IPR038508">
    <property type="entry name" value="ArfGAP_dom_sf"/>
</dbReference>
<dbReference type="SMART" id="SM00105">
    <property type="entry name" value="ArfGap"/>
    <property type="match status" value="1"/>
</dbReference>
<dbReference type="Gene3D" id="1.10.220.150">
    <property type="entry name" value="Arf GTPase activating protein"/>
    <property type="match status" value="1"/>
</dbReference>
<evidence type="ECO:0000256" key="2">
    <source>
        <dbReference type="ARBA" id="ARBA00022771"/>
    </source>
</evidence>
<dbReference type="PROSITE" id="PS50115">
    <property type="entry name" value="ARFGAP"/>
    <property type="match status" value="1"/>
</dbReference>
<dbReference type="InterPro" id="IPR045258">
    <property type="entry name" value="ACAP1/2/3-like"/>
</dbReference>
<proteinExistence type="predicted"/>
<feature type="domain" description="Arf-GAP" evidence="6">
    <location>
        <begin position="36"/>
        <end position="102"/>
    </location>
</feature>
<keyword evidence="2 4" id="KW-0863">Zinc-finger</keyword>
<dbReference type="GO" id="GO:0008270">
    <property type="term" value="F:zinc ion binding"/>
    <property type="evidence" value="ECO:0007669"/>
    <property type="project" value="UniProtKB-KW"/>
</dbReference>
<comment type="activity regulation">
    <text evidence="5">GAP activity stimulated by phosphatidylinositol 4,5-bisphosphate (PIP2) and phosphatidic acid.</text>
</comment>
<keyword evidence="5" id="KW-0967">Endosome</keyword>
<evidence type="ECO:0000313" key="7">
    <source>
        <dbReference type="Ensembl" id="ENSMMOP00000012677.1"/>
    </source>
</evidence>
<dbReference type="AlphaFoldDB" id="A0A3Q3WK48"/>
<comment type="domain">
    <text evidence="5">PH domain binds phospholipids including phosphatidic acid, phosphatidylinositol 3-phosphate, phosphatidylinositol 3,5-bisphosphate (PIP2) and phosphatidylinositol 3,4,5-trisphosphate (PIP3). May mediate protein binding to PIP2 or PIP3 containing membranes.</text>
</comment>
<reference evidence="7" key="2">
    <citation type="submission" date="2025-09" db="UniProtKB">
        <authorList>
            <consortium name="Ensembl"/>
        </authorList>
    </citation>
    <scope>IDENTIFICATION</scope>
</reference>
<keyword evidence="1 5" id="KW-0479">Metal-binding</keyword>
<dbReference type="PANTHER" id="PTHR23180:SF402">
    <property type="entry name" value="ARF-GAP WITH COILED-COIL, ANK REPEAT AND PH DOMAIN-CONTAINING PROTEIN"/>
    <property type="match status" value="1"/>
</dbReference>